<comment type="caution">
    <text evidence="1">The sequence shown here is derived from an EMBL/GenBank/DDBJ whole genome shotgun (WGS) entry which is preliminary data.</text>
</comment>
<accession>A0A392RBI2</accession>
<evidence type="ECO:0000313" key="2">
    <source>
        <dbReference type="Proteomes" id="UP000265520"/>
    </source>
</evidence>
<evidence type="ECO:0000313" key="1">
    <source>
        <dbReference type="EMBL" id="MCI33973.1"/>
    </source>
</evidence>
<sequence>FQHVVDGLQRRMWHLKQVEEQTKKYVDLAMEAIVRESEEMLSLKEHTMMLSKTIDVLQPQVRKARELLEL</sequence>
<keyword evidence="2" id="KW-1185">Reference proteome</keyword>
<name>A0A392RBI2_9FABA</name>
<protein>
    <submittedName>
        <fullName evidence="1">Uncharacterized protein</fullName>
    </submittedName>
</protein>
<organism evidence="1 2">
    <name type="scientific">Trifolium medium</name>
    <dbReference type="NCBI Taxonomy" id="97028"/>
    <lineage>
        <taxon>Eukaryota</taxon>
        <taxon>Viridiplantae</taxon>
        <taxon>Streptophyta</taxon>
        <taxon>Embryophyta</taxon>
        <taxon>Tracheophyta</taxon>
        <taxon>Spermatophyta</taxon>
        <taxon>Magnoliopsida</taxon>
        <taxon>eudicotyledons</taxon>
        <taxon>Gunneridae</taxon>
        <taxon>Pentapetalae</taxon>
        <taxon>rosids</taxon>
        <taxon>fabids</taxon>
        <taxon>Fabales</taxon>
        <taxon>Fabaceae</taxon>
        <taxon>Papilionoideae</taxon>
        <taxon>50 kb inversion clade</taxon>
        <taxon>NPAAA clade</taxon>
        <taxon>Hologalegina</taxon>
        <taxon>IRL clade</taxon>
        <taxon>Trifolieae</taxon>
        <taxon>Trifolium</taxon>
    </lineage>
</organism>
<proteinExistence type="predicted"/>
<reference evidence="1 2" key="1">
    <citation type="journal article" date="2018" name="Front. Plant Sci.">
        <title>Red Clover (Trifolium pratense) and Zigzag Clover (T. medium) - A Picture of Genomic Similarities and Differences.</title>
        <authorList>
            <person name="Dluhosova J."/>
            <person name="Istvanek J."/>
            <person name="Nedelnik J."/>
            <person name="Repkova J."/>
        </authorList>
    </citation>
    <scope>NUCLEOTIDE SEQUENCE [LARGE SCALE GENOMIC DNA]</scope>
    <source>
        <strain evidence="2">cv. 10/8</strain>
        <tissue evidence="1">Leaf</tissue>
    </source>
</reference>
<dbReference type="Proteomes" id="UP000265520">
    <property type="component" value="Unassembled WGS sequence"/>
</dbReference>
<dbReference type="AlphaFoldDB" id="A0A392RBI2"/>
<feature type="non-terminal residue" evidence="1">
    <location>
        <position position="1"/>
    </location>
</feature>
<dbReference type="EMBL" id="LXQA010209018">
    <property type="protein sequence ID" value="MCI33973.1"/>
    <property type="molecule type" value="Genomic_DNA"/>
</dbReference>